<dbReference type="Proteomes" id="UP000245802">
    <property type="component" value="Chromosome"/>
</dbReference>
<keyword evidence="2" id="KW-1185">Reference proteome</keyword>
<evidence type="ECO:0000313" key="2">
    <source>
        <dbReference type="Proteomes" id="UP000245802"/>
    </source>
</evidence>
<sequence>MSKAVVAQVFDSRPGVQRMWYRVFGSSQTEPAPAGLAEHLHALGLAVEPHFRGDDLGWTEGALRLPSGAVVQLSRYLTKEDDLRDDLNAHAAELETMEGNPHATQLMERVIQTQQLITLRKPTEGSDEAVVDRTLEEAARFLASATIGVYQADSRGWFAASGELLVREQ</sequence>
<reference evidence="1 2" key="1">
    <citation type="submission" date="2018-01" db="EMBL/GenBank/DDBJ databases">
        <title>G. obscuriglobus.</title>
        <authorList>
            <person name="Franke J."/>
            <person name="Blomberg W."/>
            <person name="Selmecki A."/>
        </authorList>
    </citation>
    <scope>NUCLEOTIDE SEQUENCE [LARGE SCALE GENOMIC DNA]</scope>
    <source>
        <strain evidence="1 2">DSM 5831</strain>
    </source>
</reference>
<proteinExistence type="predicted"/>
<accession>A0A2Z3H2F2</accession>
<gene>
    <name evidence="1" type="ORF">C1280_09880</name>
</gene>
<dbReference type="KEGG" id="gog:C1280_09880"/>
<protein>
    <submittedName>
        <fullName evidence="1">Uncharacterized protein</fullName>
    </submittedName>
</protein>
<dbReference type="EMBL" id="CP025958">
    <property type="protein sequence ID" value="AWM37305.1"/>
    <property type="molecule type" value="Genomic_DNA"/>
</dbReference>
<organism evidence="1 2">
    <name type="scientific">Gemmata obscuriglobus</name>
    <dbReference type="NCBI Taxonomy" id="114"/>
    <lineage>
        <taxon>Bacteria</taxon>
        <taxon>Pseudomonadati</taxon>
        <taxon>Planctomycetota</taxon>
        <taxon>Planctomycetia</taxon>
        <taxon>Gemmatales</taxon>
        <taxon>Gemmataceae</taxon>
        <taxon>Gemmata</taxon>
    </lineage>
</organism>
<evidence type="ECO:0000313" key="1">
    <source>
        <dbReference type="EMBL" id="AWM37305.1"/>
    </source>
</evidence>
<name>A0A2Z3H2F2_9BACT</name>
<dbReference type="AlphaFoldDB" id="A0A2Z3H2F2"/>